<keyword evidence="3" id="KW-1185">Reference proteome</keyword>
<proteinExistence type="predicted"/>
<evidence type="ECO:0000256" key="1">
    <source>
        <dbReference type="SAM" id="MobiDB-lite"/>
    </source>
</evidence>
<dbReference type="EMBL" id="CAEQ01001563">
    <property type="protein sequence ID" value="CCD14560.1"/>
    <property type="molecule type" value="Genomic_DNA"/>
</dbReference>
<feature type="region of interest" description="Disordered" evidence="1">
    <location>
        <begin position="92"/>
        <end position="112"/>
    </location>
</feature>
<dbReference type="AlphaFoldDB" id="F9WBC9"/>
<organism evidence="2 3">
    <name type="scientific">Trypanosoma congolense (strain IL3000)</name>
    <dbReference type="NCBI Taxonomy" id="1068625"/>
    <lineage>
        <taxon>Eukaryota</taxon>
        <taxon>Discoba</taxon>
        <taxon>Euglenozoa</taxon>
        <taxon>Kinetoplastea</taxon>
        <taxon>Metakinetoplastina</taxon>
        <taxon>Trypanosomatida</taxon>
        <taxon>Trypanosomatidae</taxon>
        <taxon>Trypanosoma</taxon>
        <taxon>Nannomonas</taxon>
    </lineage>
</organism>
<reference evidence="2 3" key="2">
    <citation type="journal article" date="2012" name="Proc. Natl. Acad. Sci. U.S.A.">
        <title>Antigenic diversity is generated by distinct evolutionary mechanisms in African trypanosome species.</title>
        <authorList>
            <person name="Jackson A.P."/>
            <person name="Berry A."/>
            <person name="Aslett M."/>
            <person name="Allison H.C."/>
            <person name="Burton P."/>
            <person name="Vavrova-Anderson J."/>
            <person name="Brown R."/>
            <person name="Browne H."/>
            <person name="Corton N."/>
            <person name="Hauser H."/>
            <person name="Gamble J."/>
            <person name="Gilderthorp R."/>
            <person name="Marcello L."/>
            <person name="McQuillan J."/>
            <person name="Otto T.D."/>
            <person name="Quail M.A."/>
            <person name="Sanders M.J."/>
            <person name="van Tonder A."/>
            <person name="Ginger M.L."/>
            <person name="Field M.C."/>
            <person name="Barry J.D."/>
            <person name="Hertz-Fowler C."/>
            <person name="Berriman M."/>
        </authorList>
    </citation>
    <scope>NUCLEOTIDE SEQUENCE [LARGE SCALE GENOMIC DNA]</scope>
    <source>
        <strain evidence="2 3">IL3000</strain>
    </source>
</reference>
<gene>
    <name evidence="2" type="ORF">TCIL3000_0_51670</name>
</gene>
<dbReference type="Proteomes" id="UP000000702">
    <property type="component" value="Unassembled WGS sequence"/>
</dbReference>
<comment type="caution">
    <text evidence="2">The sequence shown here is derived from an EMBL/GenBank/DDBJ whole genome shotgun (WGS) entry which is preliminary data.</text>
</comment>
<reference evidence="3" key="1">
    <citation type="submission" date="2011-07" db="EMBL/GenBank/DDBJ databases">
        <title>Divergent evolution of antigenic variation in African trypanosomes.</title>
        <authorList>
            <person name="Jackson A.P."/>
            <person name="Berry A."/>
            <person name="Allison H.C."/>
            <person name="Burton P."/>
            <person name="Anderson J."/>
            <person name="Aslett M."/>
            <person name="Brown R."/>
            <person name="Corton N."/>
            <person name="Harris D."/>
            <person name="Hauser H."/>
            <person name="Gamble J."/>
            <person name="Gilderthorp R."/>
            <person name="McQuillan J."/>
            <person name="Quail M.A."/>
            <person name="Sanders M."/>
            <person name="Van Tonder A."/>
            <person name="Ginger M.L."/>
            <person name="Donelson J.E."/>
            <person name="Field M.C."/>
            <person name="Barry J.D."/>
            <person name="Berriman M."/>
            <person name="Hertz-Fowler C."/>
        </authorList>
    </citation>
    <scope>NUCLEOTIDE SEQUENCE [LARGE SCALE GENOMIC DNA]</scope>
    <source>
        <strain evidence="3">IL3000</strain>
    </source>
</reference>
<evidence type="ECO:0000313" key="2">
    <source>
        <dbReference type="EMBL" id="CCD14560.1"/>
    </source>
</evidence>
<evidence type="ECO:0000313" key="3">
    <source>
        <dbReference type="Proteomes" id="UP000000702"/>
    </source>
</evidence>
<accession>F9WBC9</accession>
<protein>
    <submittedName>
        <fullName evidence="2">Uncharacterized protein</fullName>
    </submittedName>
</protein>
<name>F9WBC9_TRYCI</name>
<sequence>MVPFSILSNSLENAYEKSEHSTSGVSSIGGDTLFGMMLWKYADFLAPPNSGSRVNGISDGCISICGTRPPKSSTWRYRQCVEGRRCLHSFTSKERSSFLKQRHPPPMPWSTR</sequence>